<accession>A0A346Y3H4</accession>
<keyword evidence="1" id="KW-0547">Nucleotide-binding</keyword>
<dbReference type="Proteomes" id="UP000264006">
    <property type="component" value="Chromosome"/>
</dbReference>
<dbReference type="Pfam" id="PF02955">
    <property type="entry name" value="GSH-S_ATP"/>
    <property type="match status" value="1"/>
</dbReference>
<proteinExistence type="predicted"/>
<dbReference type="AlphaFoldDB" id="A0A346Y3H4"/>
<dbReference type="GO" id="GO:0004363">
    <property type="term" value="F:glutathione synthase activity"/>
    <property type="evidence" value="ECO:0007669"/>
    <property type="project" value="InterPro"/>
</dbReference>
<protein>
    <submittedName>
        <fullName evidence="3">Cyanophycin synthase</fullName>
    </submittedName>
</protein>
<dbReference type="GO" id="GO:0005524">
    <property type="term" value="F:ATP binding"/>
    <property type="evidence" value="ECO:0007669"/>
    <property type="project" value="UniProtKB-UniRule"/>
</dbReference>
<evidence type="ECO:0000313" key="4">
    <source>
        <dbReference type="Proteomes" id="UP000264006"/>
    </source>
</evidence>
<dbReference type="PANTHER" id="PTHR21621">
    <property type="entry name" value="RIBOSOMAL PROTEIN S6 MODIFICATION PROTEIN"/>
    <property type="match status" value="1"/>
</dbReference>
<dbReference type="Gene3D" id="3.30.470.20">
    <property type="entry name" value="ATP-grasp fold, B domain"/>
    <property type="match status" value="2"/>
</dbReference>
<dbReference type="PROSITE" id="PS50975">
    <property type="entry name" value="ATP_GRASP"/>
    <property type="match status" value="1"/>
</dbReference>
<sequence>MTRPTGYDRCNRYTTIIVDEALRRGLDVEVLDPELGELRIGDGMREEVVIQSLSQRLPAVSYFRCEHKVASRRVLSAAGLPLPAGHVIADDATDETFLRQHGTVVVKPARGEGGEGVTVGVADVAGLHEAVEVARRHHETVLAEEMVEGEDLRVLVIDGSVVAASVRRPPVVVGDGTRTLGHLAEALNAERREREGGIEVPLDDRTLDVLAGQGTSLDDVLDDGRRVVLRRTANVHTGGTITDVTDRLHPSSVETACRAARAVGAPVLGVDLIVPDVDGDGGVIIEVNPMPGLANHEPQPTAQRYLDMLFGAE</sequence>
<evidence type="ECO:0000259" key="2">
    <source>
        <dbReference type="PROSITE" id="PS50975"/>
    </source>
</evidence>
<dbReference type="GO" id="GO:0009432">
    <property type="term" value="P:SOS response"/>
    <property type="evidence" value="ECO:0007669"/>
    <property type="project" value="TreeGrafter"/>
</dbReference>
<gene>
    <name evidence="3" type="ORF">DVS28_a4356</name>
</gene>
<dbReference type="PANTHER" id="PTHR21621:SF0">
    <property type="entry name" value="BETA-CITRYLGLUTAMATE SYNTHASE B-RELATED"/>
    <property type="match status" value="1"/>
</dbReference>
<dbReference type="EMBL" id="CP031165">
    <property type="protein sequence ID" value="AXV09021.1"/>
    <property type="molecule type" value="Genomic_DNA"/>
</dbReference>
<name>A0A346Y3H4_9ACTN</name>
<keyword evidence="4" id="KW-1185">Reference proteome</keyword>
<dbReference type="GO" id="GO:0018169">
    <property type="term" value="F:ribosomal S6-glutamic acid ligase activity"/>
    <property type="evidence" value="ECO:0007669"/>
    <property type="project" value="TreeGrafter"/>
</dbReference>
<dbReference type="SUPFAM" id="SSF56059">
    <property type="entry name" value="Glutathione synthetase ATP-binding domain-like"/>
    <property type="match status" value="1"/>
</dbReference>
<organism evidence="3 4">
    <name type="scientific">Euzebya pacifica</name>
    <dbReference type="NCBI Taxonomy" id="1608957"/>
    <lineage>
        <taxon>Bacteria</taxon>
        <taxon>Bacillati</taxon>
        <taxon>Actinomycetota</taxon>
        <taxon>Nitriliruptoria</taxon>
        <taxon>Euzebyales</taxon>
    </lineage>
</organism>
<evidence type="ECO:0000256" key="1">
    <source>
        <dbReference type="PROSITE-ProRule" id="PRU00409"/>
    </source>
</evidence>
<dbReference type="InterPro" id="IPR004218">
    <property type="entry name" value="GSHS_ATP-bd"/>
</dbReference>
<dbReference type="KEGG" id="euz:DVS28_a4356"/>
<dbReference type="GO" id="GO:0046872">
    <property type="term" value="F:metal ion binding"/>
    <property type="evidence" value="ECO:0007669"/>
    <property type="project" value="InterPro"/>
</dbReference>
<dbReference type="GO" id="GO:0005737">
    <property type="term" value="C:cytoplasm"/>
    <property type="evidence" value="ECO:0007669"/>
    <property type="project" value="TreeGrafter"/>
</dbReference>
<feature type="domain" description="ATP-grasp" evidence="2">
    <location>
        <begin position="72"/>
        <end position="313"/>
    </location>
</feature>
<dbReference type="InterPro" id="IPR011761">
    <property type="entry name" value="ATP-grasp"/>
</dbReference>
<evidence type="ECO:0000313" key="3">
    <source>
        <dbReference type="EMBL" id="AXV09021.1"/>
    </source>
</evidence>
<dbReference type="RefSeq" id="WP_164710873.1">
    <property type="nucleotide sequence ID" value="NZ_CP031165.1"/>
</dbReference>
<keyword evidence="1" id="KW-0067">ATP-binding</keyword>
<reference evidence="3 4" key="1">
    <citation type="submission" date="2018-09" db="EMBL/GenBank/DDBJ databases">
        <title>Complete genome sequence of Euzebya sp. DY32-46 isolated from seawater of Pacific Ocean.</title>
        <authorList>
            <person name="Xu L."/>
            <person name="Wu Y.-H."/>
            <person name="Xu X.-W."/>
        </authorList>
    </citation>
    <scope>NUCLEOTIDE SEQUENCE [LARGE SCALE GENOMIC DNA]</scope>
    <source>
        <strain evidence="3 4">DY32-46</strain>
    </source>
</reference>